<sequence length="1174" mass="133250">MDKYIKVRKIGEGSFGKAILVKAKENGQQYVIKEINISEMSNKEREESRREVAILANMKHPNIVLYRESFEENGCLYIVMDYCEGGDLFKKINAQKGVLFSEDQILDWFVQICLALKHIHDRKILHRDIKSQNIFLTKDGTVQLGDFGIARVLNSTLELTRICIGTPYYLSPEICQNKPYNNKSDIWALGCVLYEMCTLKHAFEAGNMKNLVLKIISGSFTPVSMHYSYDLRNLLSQLFKMNPRDRPSVNSILEKNFIAKRVEKFLTPQLIAEEFSHKMFQKLGPHAAPAKRSAHGQSLASVAPAQKITKPAAKYRVPLMSKKSGDAPKKIHAKKPLIKCGQAFPTPVKKMNPEERRKMFEEAAKKKRLELPEKEKRQRDQVDKILQPFFFLLKAEQMRRLEKEGMERVNRAREQGWRNVLGSGGSGDVKAPYYGGGGGVGPFPVSSRGQYEHYHAIFYQMQQQKENIKVAEEREAKWRAGVQGQKAVERQKGWVAAEREKQVEEFWQRKREAMQNKARAEGHMEYLARLRQIRLQNFNERQQIKAKLRGEKSEAGSSSDGQESSEEAELKRKKIEAQKAQANARAAVLKEQLERKRKEAYEREKRAWEEHLIEKGVKSPNVPSHVGAIGHSPVHGLQEHGASLSKPQLPPKPDTPVLSMTSALKEVGVEENVTLIQEAEEEIKKPDFAMQNKRDILRRLNQNIKAQEDEKGKKESKNISESVLSEGGKEQQEGNYPLLGDRKKWESGASELVVPLAQLSMEDTLSGTDRQTLGEVIKLDIGKPHRKVWGKSPTDSVLKILGEAELQLQTELLEELDVTNEPDDLEAEMLEETEENKKHKTKEFPITVNDVWVKEKEDKAQCDRRNEVASEKVVLDKKQPQEEVAEGTRSSDSLQPEPLFQRVIQPPIVLTSSPVLSAQSSQEEPLVPRSRSISPAKIKGKSSLLTGLSTGLFDANNPKMLRTCSLPDLYKLYRTLVDVPSVADVQHQDDLETDDTEDEQAKEGPSDSEDIMFGEADTDLQELRASMEQLLREQPSEEFSEEEESTLKANAIECITNGTELDEEDENNPSSESALNEEWQSDNSDGEIASECEECDSVFSHLEELRYNLEQEIGFDKFIEVYDKIKAIHEDEDENIDACSTIVQTILGNEHKHLYAKILHLVVADGAYQEGNQI</sequence>
<dbReference type="Gene3D" id="3.30.200.20">
    <property type="entry name" value="Phosphorylase Kinase, domain 1"/>
    <property type="match status" value="1"/>
</dbReference>
<feature type="compositionally biased region" description="Basic and acidic residues" evidence="14">
    <location>
        <begin position="863"/>
        <end position="881"/>
    </location>
</feature>
<evidence type="ECO:0000256" key="3">
    <source>
        <dbReference type="ARBA" id="ARBA00012513"/>
    </source>
</evidence>
<dbReference type="GO" id="GO:0046872">
    <property type="term" value="F:metal ion binding"/>
    <property type="evidence" value="ECO:0007669"/>
    <property type="project" value="UniProtKB-KW"/>
</dbReference>
<keyword evidence="9 13" id="KW-0067">ATP-binding</keyword>
<dbReference type="InterPro" id="IPR017441">
    <property type="entry name" value="Protein_kinase_ATP_BS"/>
</dbReference>
<evidence type="ECO:0000256" key="14">
    <source>
        <dbReference type="SAM" id="MobiDB-lite"/>
    </source>
</evidence>
<dbReference type="PANTHER" id="PTHR44899:SF4">
    <property type="entry name" value="SERINE_THREONINE-PROTEIN KINASE NEK1"/>
    <property type="match status" value="1"/>
</dbReference>
<dbReference type="FunFam" id="3.30.200.20:FF:000097">
    <property type="entry name" value="Probable serine/threonine-protein kinase nek1"/>
    <property type="match status" value="1"/>
</dbReference>
<comment type="caution">
    <text evidence="16">The sequence shown here is derived from an EMBL/GenBank/DDBJ whole genome shotgun (WGS) entry which is preliminary data.</text>
</comment>
<evidence type="ECO:0000256" key="13">
    <source>
        <dbReference type="PROSITE-ProRule" id="PRU10141"/>
    </source>
</evidence>
<name>A0A7K8MVC4_CASCA</name>
<feature type="region of interest" description="Disordered" evidence="14">
    <location>
        <begin position="1058"/>
        <end position="1086"/>
    </location>
</feature>
<gene>
    <name evidence="16" type="primary">Nek1</name>
    <name evidence="16" type="ORF">CASCAS_R00277</name>
</gene>
<proteinExistence type="inferred from homology"/>
<feature type="region of interest" description="Disordered" evidence="14">
    <location>
        <begin position="705"/>
        <end position="742"/>
    </location>
</feature>
<feature type="region of interest" description="Disordered" evidence="14">
    <location>
        <begin position="990"/>
        <end position="1013"/>
    </location>
</feature>
<dbReference type="InterPro" id="IPR011009">
    <property type="entry name" value="Kinase-like_dom_sf"/>
</dbReference>
<accession>A0A7K8MVC4</accession>
<evidence type="ECO:0000256" key="2">
    <source>
        <dbReference type="ARBA" id="ARBA00010886"/>
    </source>
</evidence>
<keyword evidence="8 16" id="KW-0418">Kinase</keyword>
<keyword evidence="6" id="KW-0479">Metal-binding</keyword>
<dbReference type="FunFam" id="1.10.510.10:FF:000172">
    <property type="entry name" value="serine/threonine-protein kinase Nek1 isoform X1"/>
    <property type="match status" value="1"/>
</dbReference>
<evidence type="ECO:0000256" key="9">
    <source>
        <dbReference type="ARBA" id="ARBA00022840"/>
    </source>
</evidence>
<dbReference type="Proteomes" id="UP000524187">
    <property type="component" value="Unassembled WGS sequence"/>
</dbReference>
<dbReference type="AlphaFoldDB" id="A0A7K8MVC4"/>
<dbReference type="Pfam" id="PF00069">
    <property type="entry name" value="Pkinase"/>
    <property type="match status" value="1"/>
</dbReference>
<feature type="non-terminal residue" evidence="16">
    <location>
        <position position="1174"/>
    </location>
</feature>
<feature type="binding site" evidence="13">
    <location>
        <position position="33"/>
    </location>
    <ligand>
        <name>ATP</name>
        <dbReference type="ChEBI" id="CHEBI:30616"/>
    </ligand>
</feature>
<evidence type="ECO:0000256" key="8">
    <source>
        <dbReference type="ARBA" id="ARBA00022777"/>
    </source>
</evidence>
<dbReference type="GO" id="GO:0005524">
    <property type="term" value="F:ATP binding"/>
    <property type="evidence" value="ECO:0007669"/>
    <property type="project" value="UniProtKB-UniRule"/>
</dbReference>
<dbReference type="EC" id="2.7.11.1" evidence="3"/>
<keyword evidence="10" id="KW-0460">Magnesium</keyword>
<dbReference type="PROSITE" id="PS00107">
    <property type="entry name" value="PROTEIN_KINASE_ATP"/>
    <property type="match status" value="1"/>
</dbReference>
<comment type="catalytic activity">
    <reaction evidence="12">
        <text>L-seryl-[protein] + ATP = O-phospho-L-seryl-[protein] + ADP + H(+)</text>
        <dbReference type="Rhea" id="RHEA:17989"/>
        <dbReference type="Rhea" id="RHEA-COMP:9863"/>
        <dbReference type="Rhea" id="RHEA-COMP:11604"/>
        <dbReference type="ChEBI" id="CHEBI:15378"/>
        <dbReference type="ChEBI" id="CHEBI:29999"/>
        <dbReference type="ChEBI" id="CHEBI:30616"/>
        <dbReference type="ChEBI" id="CHEBI:83421"/>
        <dbReference type="ChEBI" id="CHEBI:456216"/>
        <dbReference type="EC" id="2.7.11.1"/>
    </reaction>
</comment>
<comment type="cofactor">
    <cofactor evidence="1">
        <name>Mg(2+)</name>
        <dbReference type="ChEBI" id="CHEBI:18420"/>
    </cofactor>
</comment>
<keyword evidence="7 13" id="KW-0547">Nucleotide-binding</keyword>
<dbReference type="SUPFAM" id="SSF56112">
    <property type="entry name" value="Protein kinase-like (PK-like)"/>
    <property type="match status" value="1"/>
</dbReference>
<keyword evidence="17" id="KW-1185">Reference proteome</keyword>
<evidence type="ECO:0000313" key="17">
    <source>
        <dbReference type="Proteomes" id="UP000524187"/>
    </source>
</evidence>
<feature type="non-terminal residue" evidence="16">
    <location>
        <position position="1"/>
    </location>
</feature>
<feature type="region of interest" description="Disordered" evidence="14">
    <location>
        <begin position="546"/>
        <end position="577"/>
    </location>
</feature>
<evidence type="ECO:0000256" key="4">
    <source>
        <dbReference type="ARBA" id="ARBA00022527"/>
    </source>
</evidence>
<feature type="compositionally biased region" description="Basic and acidic residues" evidence="14">
    <location>
        <begin position="706"/>
        <end position="718"/>
    </location>
</feature>
<evidence type="ECO:0000256" key="11">
    <source>
        <dbReference type="ARBA" id="ARBA00047899"/>
    </source>
</evidence>
<evidence type="ECO:0000256" key="7">
    <source>
        <dbReference type="ARBA" id="ARBA00022741"/>
    </source>
</evidence>
<keyword evidence="5" id="KW-0808">Transferase</keyword>
<dbReference type="GO" id="GO:0004674">
    <property type="term" value="F:protein serine/threonine kinase activity"/>
    <property type="evidence" value="ECO:0007669"/>
    <property type="project" value="UniProtKB-KW"/>
</dbReference>
<evidence type="ECO:0000256" key="5">
    <source>
        <dbReference type="ARBA" id="ARBA00022679"/>
    </source>
</evidence>
<dbReference type="EMBL" id="VWPT01000002">
    <property type="protein sequence ID" value="NXE44903.1"/>
    <property type="molecule type" value="Genomic_DNA"/>
</dbReference>
<evidence type="ECO:0000256" key="1">
    <source>
        <dbReference type="ARBA" id="ARBA00001946"/>
    </source>
</evidence>
<dbReference type="PROSITE" id="PS00108">
    <property type="entry name" value="PROTEIN_KINASE_ST"/>
    <property type="match status" value="1"/>
</dbReference>
<feature type="region of interest" description="Disordered" evidence="14">
    <location>
        <begin position="915"/>
        <end position="934"/>
    </location>
</feature>
<dbReference type="PANTHER" id="PTHR44899">
    <property type="entry name" value="CAMK FAMILY PROTEIN KINASE"/>
    <property type="match status" value="1"/>
</dbReference>
<organism evidence="16 17">
    <name type="scientific">Casuarius casuarius</name>
    <name type="common">Southern cassowary</name>
    <name type="synonym">Struthio casuarius</name>
    <dbReference type="NCBI Taxonomy" id="8787"/>
    <lineage>
        <taxon>Eukaryota</taxon>
        <taxon>Metazoa</taxon>
        <taxon>Chordata</taxon>
        <taxon>Craniata</taxon>
        <taxon>Vertebrata</taxon>
        <taxon>Euteleostomi</taxon>
        <taxon>Archelosauria</taxon>
        <taxon>Archosauria</taxon>
        <taxon>Dinosauria</taxon>
        <taxon>Saurischia</taxon>
        <taxon>Theropoda</taxon>
        <taxon>Coelurosauria</taxon>
        <taxon>Aves</taxon>
        <taxon>Palaeognathae</taxon>
        <taxon>Casuariiformes</taxon>
        <taxon>Casuariidae</taxon>
        <taxon>Casuarius</taxon>
    </lineage>
</organism>
<evidence type="ECO:0000256" key="6">
    <source>
        <dbReference type="ARBA" id="ARBA00022723"/>
    </source>
</evidence>
<evidence type="ECO:0000259" key="15">
    <source>
        <dbReference type="PROSITE" id="PS50011"/>
    </source>
</evidence>
<evidence type="ECO:0000313" key="16">
    <source>
        <dbReference type="EMBL" id="NXE44903.1"/>
    </source>
</evidence>
<feature type="region of interest" description="Disordered" evidence="14">
    <location>
        <begin position="631"/>
        <end position="655"/>
    </location>
</feature>
<keyword evidence="4" id="KW-0723">Serine/threonine-protein kinase</keyword>
<evidence type="ECO:0000256" key="10">
    <source>
        <dbReference type="ARBA" id="ARBA00022842"/>
    </source>
</evidence>
<dbReference type="Gene3D" id="1.10.510.10">
    <property type="entry name" value="Transferase(Phosphotransferase) domain 1"/>
    <property type="match status" value="1"/>
</dbReference>
<evidence type="ECO:0000256" key="12">
    <source>
        <dbReference type="ARBA" id="ARBA00048679"/>
    </source>
</evidence>
<feature type="region of interest" description="Disordered" evidence="14">
    <location>
        <begin position="863"/>
        <end position="898"/>
    </location>
</feature>
<reference evidence="16 17" key="1">
    <citation type="submission" date="2019-09" db="EMBL/GenBank/DDBJ databases">
        <title>Bird 10,000 Genomes (B10K) Project - Family phase.</title>
        <authorList>
            <person name="Zhang G."/>
        </authorList>
    </citation>
    <scope>NUCLEOTIDE SEQUENCE [LARGE SCALE GENOMIC DNA]</scope>
    <source>
        <strain evidence="16">B10K-LSUMZ-50683</strain>
        <tissue evidence="16">Muscle</tissue>
    </source>
</reference>
<dbReference type="InterPro" id="IPR008271">
    <property type="entry name" value="Ser/Thr_kinase_AS"/>
</dbReference>
<comment type="similarity">
    <text evidence="2">Belongs to the protein kinase superfamily. NEK Ser/Thr protein kinase family. NIMA subfamily.</text>
</comment>
<dbReference type="InterPro" id="IPR000719">
    <property type="entry name" value="Prot_kinase_dom"/>
</dbReference>
<dbReference type="InterPro" id="IPR051131">
    <property type="entry name" value="NEK_Ser/Thr_kinase_NIMA"/>
</dbReference>
<feature type="domain" description="Protein kinase" evidence="15">
    <location>
        <begin position="4"/>
        <end position="258"/>
    </location>
</feature>
<protein>
    <recommendedName>
        <fullName evidence="3">non-specific serine/threonine protein kinase</fullName>
        <ecNumber evidence="3">2.7.11.1</ecNumber>
    </recommendedName>
</protein>
<dbReference type="SMART" id="SM00220">
    <property type="entry name" value="S_TKc"/>
    <property type="match status" value="1"/>
</dbReference>
<comment type="catalytic activity">
    <reaction evidence="11">
        <text>L-threonyl-[protein] + ATP = O-phospho-L-threonyl-[protein] + ADP + H(+)</text>
        <dbReference type="Rhea" id="RHEA:46608"/>
        <dbReference type="Rhea" id="RHEA-COMP:11060"/>
        <dbReference type="Rhea" id="RHEA-COMP:11605"/>
        <dbReference type="ChEBI" id="CHEBI:15378"/>
        <dbReference type="ChEBI" id="CHEBI:30013"/>
        <dbReference type="ChEBI" id="CHEBI:30616"/>
        <dbReference type="ChEBI" id="CHEBI:61977"/>
        <dbReference type="ChEBI" id="CHEBI:456216"/>
        <dbReference type="EC" id="2.7.11.1"/>
    </reaction>
</comment>
<dbReference type="PROSITE" id="PS50011">
    <property type="entry name" value="PROTEIN_KINASE_DOM"/>
    <property type="match status" value="1"/>
</dbReference>